<dbReference type="EMBL" id="JMSE01000033">
    <property type="protein sequence ID" value="KDN72156.1"/>
    <property type="molecule type" value="Genomic_DNA"/>
</dbReference>
<comment type="caution">
    <text evidence="2">The sequence shown here is derived from an EMBL/GenBank/DDBJ whole genome shotgun (WGS) entry which is preliminary data.</text>
</comment>
<accession>A0A066Y282</accession>
<dbReference type="Proteomes" id="UP000027238">
    <property type="component" value="Unassembled WGS sequence"/>
</dbReference>
<name>A0A066Y282_COLSU</name>
<evidence type="ECO:0000256" key="1">
    <source>
        <dbReference type="SAM" id="MobiDB-lite"/>
    </source>
</evidence>
<reference evidence="3" key="1">
    <citation type="journal article" date="2014" name="Genome Announc.">
        <title>Draft genome sequence of Colletotrichum sublineola, a destructive pathogen of cultivated sorghum.</title>
        <authorList>
            <person name="Baroncelli R."/>
            <person name="Sanz-Martin J.M."/>
            <person name="Rech G.E."/>
            <person name="Sukno S.A."/>
            <person name="Thon M.R."/>
        </authorList>
    </citation>
    <scope>NUCLEOTIDE SEQUENCE [LARGE SCALE GENOMIC DNA]</scope>
    <source>
        <strain evidence="3">TX430BB</strain>
    </source>
</reference>
<dbReference type="AlphaFoldDB" id="A0A066Y282"/>
<protein>
    <submittedName>
        <fullName evidence="2">Uncharacterized protein</fullName>
    </submittedName>
</protein>
<feature type="compositionally biased region" description="Basic and acidic residues" evidence="1">
    <location>
        <begin position="119"/>
        <end position="133"/>
    </location>
</feature>
<evidence type="ECO:0000313" key="2">
    <source>
        <dbReference type="EMBL" id="KDN72156.1"/>
    </source>
</evidence>
<sequence>MRGDNPCKPLAVAAPLAPIRHPAGDRCFLFGRTPLPEQLIVPGVRTPSLSSLSRLHHPSLPFVLFIQPTQCYLALQVLAPRLWAVPVPPLSPHFEDVTRDGTSLASSVYRVGASGDGPMSRREIERSDGGVIS</sequence>
<organism evidence="2 3">
    <name type="scientific">Colletotrichum sublineola</name>
    <name type="common">Sorghum anthracnose fungus</name>
    <dbReference type="NCBI Taxonomy" id="1173701"/>
    <lineage>
        <taxon>Eukaryota</taxon>
        <taxon>Fungi</taxon>
        <taxon>Dikarya</taxon>
        <taxon>Ascomycota</taxon>
        <taxon>Pezizomycotina</taxon>
        <taxon>Sordariomycetes</taxon>
        <taxon>Hypocreomycetidae</taxon>
        <taxon>Glomerellales</taxon>
        <taxon>Glomerellaceae</taxon>
        <taxon>Colletotrichum</taxon>
        <taxon>Colletotrichum graminicola species complex</taxon>
    </lineage>
</organism>
<proteinExistence type="predicted"/>
<evidence type="ECO:0000313" key="3">
    <source>
        <dbReference type="Proteomes" id="UP000027238"/>
    </source>
</evidence>
<feature type="region of interest" description="Disordered" evidence="1">
    <location>
        <begin position="113"/>
        <end position="133"/>
    </location>
</feature>
<gene>
    <name evidence="2" type="ORF">CSUB01_10485</name>
</gene>
<keyword evidence="3" id="KW-1185">Reference proteome</keyword>
<dbReference type="HOGENOM" id="CLU_1906610_0_0_1"/>